<evidence type="ECO:0000259" key="7">
    <source>
        <dbReference type="PROSITE" id="PS50850"/>
    </source>
</evidence>
<dbReference type="InterPro" id="IPR050189">
    <property type="entry name" value="MFS_Efflux_Transporters"/>
</dbReference>
<keyword evidence="2" id="KW-1003">Cell membrane</keyword>
<reference evidence="8 9" key="1">
    <citation type="submission" date="2018-11" db="EMBL/GenBank/DDBJ databases">
        <title>Whole genome sequence of Streptomyces paromomycinus NBRC 15454(T).</title>
        <authorList>
            <person name="Komaki H."/>
            <person name="Tamura T."/>
        </authorList>
    </citation>
    <scope>NUCLEOTIDE SEQUENCE [LARGE SCALE GENOMIC DNA]</scope>
    <source>
        <strain evidence="8 9">NBRC 15454</strain>
    </source>
</reference>
<evidence type="ECO:0000256" key="6">
    <source>
        <dbReference type="SAM" id="Phobius"/>
    </source>
</evidence>
<protein>
    <submittedName>
        <fullName evidence="8">MFS transporter</fullName>
    </submittedName>
</protein>
<feature type="transmembrane region" description="Helical" evidence="6">
    <location>
        <begin position="288"/>
        <end position="308"/>
    </location>
</feature>
<evidence type="ECO:0000256" key="5">
    <source>
        <dbReference type="ARBA" id="ARBA00023136"/>
    </source>
</evidence>
<accession>A0A401W9H3</accession>
<evidence type="ECO:0000256" key="3">
    <source>
        <dbReference type="ARBA" id="ARBA00022692"/>
    </source>
</evidence>
<dbReference type="PANTHER" id="PTHR43124">
    <property type="entry name" value="PURINE EFFLUX PUMP PBUE"/>
    <property type="match status" value="1"/>
</dbReference>
<comment type="caution">
    <text evidence="8">The sequence shown here is derived from an EMBL/GenBank/DDBJ whole genome shotgun (WGS) entry which is preliminary data.</text>
</comment>
<dbReference type="GO" id="GO:0005886">
    <property type="term" value="C:plasma membrane"/>
    <property type="evidence" value="ECO:0007669"/>
    <property type="project" value="UniProtKB-SubCell"/>
</dbReference>
<feature type="transmembrane region" description="Helical" evidence="6">
    <location>
        <begin position="21"/>
        <end position="44"/>
    </location>
</feature>
<dbReference type="InterPro" id="IPR011701">
    <property type="entry name" value="MFS"/>
</dbReference>
<dbReference type="Proteomes" id="UP000286746">
    <property type="component" value="Unassembled WGS sequence"/>
</dbReference>
<keyword evidence="5 6" id="KW-0472">Membrane</keyword>
<dbReference type="InterPro" id="IPR020846">
    <property type="entry name" value="MFS_dom"/>
</dbReference>
<dbReference type="EMBL" id="BHZD01000001">
    <property type="protein sequence ID" value="GCD45986.1"/>
    <property type="molecule type" value="Genomic_DNA"/>
</dbReference>
<dbReference type="AlphaFoldDB" id="A0A401W9H3"/>
<feature type="transmembrane region" description="Helical" evidence="6">
    <location>
        <begin position="93"/>
        <end position="115"/>
    </location>
</feature>
<proteinExistence type="predicted"/>
<keyword evidence="9" id="KW-1185">Reference proteome</keyword>
<feature type="transmembrane region" description="Helical" evidence="6">
    <location>
        <begin position="314"/>
        <end position="334"/>
    </location>
</feature>
<comment type="subcellular location">
    <subcellularLocation>
        <location evidence="1">Cell membrane</location>
        <topology evidence="1">Multi-pass membrane protein</topology>
    </subcellularLocation>
</comment>
<feature type="transmembrane region" description="Helical" evidence="6">
    <location>
        <begin position="223"/>
        <end position="246"/>
    </location>
</feature>
<dbReference type="PROSITE" id="PS50850">
    <property type="entry name" value="MFS"/>
    <property type="match status" value="1"/>
</dbReference>
<dbReference type="Gene3D" id="1.20.1250.20">
    <property type="entry name" value="MFS general substrate transporter like domains"/>
    <property type="match status" value="1"/>
</dbReference>
<evidence type="ECO:0000313" key="8">
    <source>
        <dbReference type="EMBL" id="GCD45986.1"/>
    </source>
</evidence>
<feature type="transmembrane region" description="Helical" evidence="6">
    <location>
        <begin position="378"/>
        <end position="398"/>
    </location>
</feature>
<evidence type="ECO:0000313" key="9">
    <source>
        <dbReference type="Proteomes" id="UP000286746"/>
    </source>
</evidence>
<feature type="transmembrane region" description="Helical" evidence="6">
    <location>
        <begin position="346"/>
        <end position="366"/>
    </location>
</feature>
<feature type="domain" description="Major facilitator superfamily (MFS) profile" evidence="7">
    <location>
        <begin position="22"/>
        <end position="402"/>
    </location>
</feature>
<feature type="transmembrane region" description="Helical" evidence="6">
    <location>
        <begin position="145"/>
        <end position="166"/>
    </location>
</feature>
<feature type="transmembrane region" description="Helical" evidence="6">
    <location>
        <begin position="56"/>
        <end position="81"/>
    </location>
</feature>
<dbReference type="Pfam" id="PF07690">
    <property type="entry name" value="MFS_1"/>
    <property type="match status" value="1"/>
</dbReference>
<dbReference type="GO" id="GO:0022857">
    <property type="term" value="F:transmembrane transporter activity"/>
    <property type="evidence" value="ECO:0007669"/>
    <property type="project" value="InterPro"/>
</dbReference>
<keyword evidence="3 6" id="KW-0812">Transmembrane</keyword>
<feature type="transmembrane region" description="Helical" evidence="6">
    <location>
        <begin position="258"/>
        <end position="276"/>
    </location>
</feature>
<dbReference type="SUPFAM" id="SSF103473">
    <property type="entry name" value="MFS general substrate transporter"/>
    <property type="match status" value="1"/>
</dbReference>
<evidence type="ECO:0000256" key="4">
    <source>
        <dbReference type="ARBA" id="ARBA00022989"/>
    </source>
</evidence>
<evidence type="ECO:0000256" key="1">
    <source>
        <dbReference type="ARBA" id="ARBA00004651"/>
    </source>
</evidence>
<dbReference type="PANTHER" id="PTHR43124:SF3">
    <property type="entry name" value="CHLORAMPHENICOL EFFLUX PUMP RV0191"/>
    <property type="match status" value="1"/>
</dbReference>
<dbReference type="CDD" id="cd17324">
    <property type="entry name" value="MFS_NepI_like"/>
    <property type="match status" value="1"/>
</dbReference>
<sequence length="421" mass="42079">MSGYSVTAMIQLGSRETARKLLFVAFVIGAFALGTSENVVAGILPDIAHGLGVTEGSAGLLVTAYAGTVTVAGPVVTLFLDGVGAKKLVTLSIALYLAGSVLAVVSTSFTVVVVARVLTGLVHTTIMVVFMTTAMRLAEPGKEASAAATITLGLSVATVLGVPIGVFVGQHLAWQAAFALVAVLAAVSLAVVLVAFPADPDAPSPDPAGGKLASLRGLGRPQVVLGAVTTALTGMAALTVVTYVAPFLTQGAGVDGSLLVWIMLAYGIGCILGNTLGGRLANGKVVQAMAATVTGTLLVLALLALVSGNTLGSVVLTVLVGLAYFATFPALNTWVATNSQGLSPNLALALNSSAFNIGIAAAGWLGSAYLNSGRAVEHLPLLALPPAALASALAWYLVRTYGPRAEARRAAAVEAGAPAGT</sequence>
<organism evidence="8 9">
    <name type="scientific">Streptomyces paromomycinus</name>
    <name type="common">Streptomyces rimosus subsp. paromomycinus</name>
    <dbReference type="NCBI Taxonomy" id="92743"/>
    <lineage>
        <taxon>Bacteria</taxon>
        <taxon>Bacillati</taxon>
        <taxon>Actinomycetota</taxon>
        <taxon>Actinomycetes</taxon>
        <taxon>Kitasatosporales</taxon>
        <taxon>Streptomycetaceae</taxon>
        <taxon>Streptomyces</taxon>
    </lineage>
</organism>
<dbReference type="InterPro" id="IPR036259">
    <property type="entry name" value="MFS_trans_sf"/>
</dbReference>
<feature type="transmembrane region" description="Helical" evidence="6">
    <location>
        <begin position="172"/>
        <end position="196"/>
    </location>
</feature>
<evidence type="ECO:0000256" key="2">
    <source>
        <dbReference type="ARBA" id="ARBA00022475"/>
    </source>
</evidence>
<gene>
    <name evidence="8" type="ORF">GKJPGBOP_05732</name>
</gene>
<name>A0A401W9H3_STREY</name>
<keyword evidence="4 6" id="KW-1133">Transmembrane helix</keyword>